<protein>
    <submittedName>
        <fullName evidence="2">Unnamed protein product</fullName>
    </submittedName>
</protein>
<dbReference type="OrthoDB" id="128286at2759"/>
<keyword evidence="1" id="KW-1133">Transmembrane helix</keyword>
<reference evidence="2" key="1">
    <citation type="submission" date="2023-04" db="EMBL/GenBank/DDBJ databases">
        <title>Phytophthora fragariaefolia NBRC 109709.</title>
        <authorList>
            <person name="Ichikawa N."/>
            <person name="Sato H."/>
            <person name="Tonouchi N."/>
        </authorList>
    </citation>
    <scope>NUCLEOTIDE SEQUENCE</scope>
    <source>
        <strain evidence="2">NBRC 109709</strain>
    </source>
</reference>
<dbReference type="PANTHER" id="PTHR46599:SF3">
    <property type="entry name" value="PIGGYBAC TRANSPOSABLE ELEMENT-DERIVED PROTEIN 4"/>
    <property type="match status" value="1"/>
</dbReference>
<keyword evidence="3" id="KW-1185">Reference proteome</keyword>
<comment type="caution">
    <text evidence="2">The sequence shown here is derived from an EMBL/GenBank/DDBJ whole genome shotgun (WGS) entry which is preliminary data.</text>
</comment>
<evidence type="ECO:0000313" key="2">
    <source>
        <dbReference type="EMBL" id="GMF43225.1"/>
    </source>
</evidence>
<sequence>MTAMAWIDTKPVYFLPTGCSTALTTVGRRDGANIQQVSAPQLVRDYNEGMGVADTHDQKRLQRFSIQQAVRVKKYYHTISIGLIDMALVNMYIMYLQLLARKYPGERVPSPCQFMEAMQMTLLAVGPSDFEGDLSIEALFGSVPRSHVLPRSVVPAQHVLEQIDSYRIVRIGDKTQRKRRQYACKVYSILPSSNAIRGPTVIPIMKLSLTASAIGLIFHVFTRRTFGSSLLLKRK</sequence>
<dbReference type="EMBL" id="BSXT01001521">
    <property type="protein sequence ID" value="GMF43225.1"/>
    <property type="molecule type" value="Genomic_DNA"/>
</dbReference>
<keyword evidence="1" id="KW-0472">Membrane</keyword>
<feature type="transmembrane region" description="Helical" evidence="1">
    <location>
        <begin position="75"/>
        <end position="95"/>
    </location>
</feature>
<accession>A0A9W7CU31</accession>
<dbReference type="AlphaFoldDB" id="A0A9W7CU31"/>
<proteinExistence type="predicted"/>
<evidence type="ECO:0000313" key="3">
    <source>
        <dbReference type="Proteomes" id="UP001165121"/>
    </source>
</evidence>
<dbReference type="Proteomes" id="UP001165121">
    <property type="component" value="Unassembled WGS sequence"/>
</dbReference>
<feature type="transmembrane region" description="Helical" evidence="1">
    <location>
        <begin position="200"/>
        <end position="221"/>
    </location>
</feature>
<dbReference type="PANTHER" id="PTHR46599">
    <property type="entry name" value="PIGGYBAC TRANSPOSABLE ELEMENT-DERIVED PROTEIN 4"/>
    <property type="match status" value="1"/>
</dbReference>
<name>A0A9W7CU31_9STRA</name>
<keyword evidence="1" id="KW-0812">Transmembrane</keyword>
<gene>
    <name evidence="2" type="ORF">Pfra01_001453200</name>
</gene>
<organism evidence="2 3">
    <name type="scientific">Phytophthora fragariaefolia</name>
    <dbReference type="NCBI Taxonomy" id="1490495"/>
    <lineage>
        <taxon>Eukaryota</taxon>
        <taxon>Sar</taxon>
        <taxon>Stramenopiles</taxon>
        <taxon>Oomycota</taxon>
        <taxon>Peronosporomycetes</taxon>
        <taxon>Peronosporales</taxon>
        <taxon>Peronosporaceae</taxon>
        <taxon>Phytophthora</taxon>
    </lineage>
</organism>
<evidence type="ECO:0000256" key="1">
    <source>
        <dbReference type="SAM" id="Phobius"/>
    </source>
</evidence>